<reference evidence="1" key="2">
    <citation type="submission" date="2020-09" db="EMBL/GenBank/DDBJ databases">
        <authorList>
            <person name="Sun Q."/>
            <person name="Ohkuma M."/>
        </authorList>
    </citation>
    <scope>NUCLEOTIDE SEQUENCE</scope>
    <source>
        <strain evidence="1">JCM 4403</strain>
    </source>
</reference>
<evidence type="ECO:0000313" key="1">
    <source>
        <dbReference type="EMBL" id="GGR01807.1"/>
    </source>
</evidence>
<organism evidence="1 2">
    <name type="scientific">Streptomyces pilosus</name>
    <dbReference type="NCBI Taxonomy" id="28893"/>
    <lineage>
        <taxon>Bacteria</taxon>
        <taxon>Bacillati</taxon>
        <taxon>Actinomycetota</taxon>
        <taxon>Actinomycetes</taxon>
        <taxon>Kitasatosporales</taxon>
        <taxon>Streptomycetaceae</taxon>
        <taxon>Streptomyces</taxon>
    </lineage>
</organism>
<keyword evidence="2" id="KW-1185">Reference proteome</keyword>
<reference evidence="1" key="1">
    <citation type="journal article" date="2014" name="Int. J. Syst. Evol. Microbiol.">
        <title>Complete genome sequence of Corynebacterium casei LMG S-19264T (=DSM 44701T), isolated from a smear-ripened cheese.</title>
        <authorList>
            <consortium name="US DOE Joint Genome Institute (JGI-PGF)"/>
            <person name="Walter F."/>
            <person name="Albersmeier A."/>
            <person name="Kalinowski J."/>
            <person name="Ruckert C."/>
        </authorList>
    </citation>
    <scope>NUCLEOTIDE SEQUENCE</scope>
    <source>
        <strain evidence="1">JCM 4403</strain>
    </source>
</reference>
<gene>
    <name evidence="1" type="ORF">GCM10010280_57170</name>
</gene>
<name>A0A918C2R6_9ACTN</name>
<comment type="caution">
    <text evidence="1">The sequence shown here is derived from an EMBL/GenBank/DDBJ whole genome shotgun (WGS) entry which is preliminary data.</text>
</comment>
<sequence>MPTAHRVRIEVTAQAPSGAASETAAVRLVALLPPGWTARLLGCTPTSASLLVTPSAELSAEGAAAVVEEILRRPPLRGWARTREAVGGAG</sequence>
<protein>
    <submittedName>
        <fullName evidence="1">Uncharacterized protein</fullName>
    </submittedName>
</protein>
<dbReference type="AlphaFoldDB" id="A0A918C2R6"/>
<dbReference type="Proteomes" id="UP000656732">
    <property type="component" value="Unassembled WGS sequence"/>
</dbReference>
<dbReference type="EMBL" id="BMTU01000015">
    <property type="protein sequence ID" value="GGR01807.1"/>
    <property type="molecule type" value="Genomic_DNA"/>
</dbReference>
<evidence type="ECO:0000313" key="2">
    <source>
        <dbReference type="Proteomes" id="UP000656732"/>
    </source>
</evidence>
<dbReference type="RefSeq" id="WP_189560927.1">
    <property type="nucleotide sequence ID" value="NZ_BMTE01000013.1"/>
</dbReference>
<proteinExistence type="predicted"/>
<accession>A0A918C2R6</accession>